<feature type="region of interest" description="Disordered" evidence="1">
    <location>
        <begin position="28"/>
        <end position="114"/>
    </location>
</feature>
<keyword evidence="3" id="KW-1185">Reference proteome</keyword>
<accession>A0ABN1TID2</accession>
<dbReference type="EMBL" id="BAAALD010000029">
    <property type="protein sequence ID" value="GAA1087552.1"/>
    <property type="molecule type" value="Genomic_DNA"/>
</dbReference>
<comment type="caution">
    <text evidence="2">The sequence shown here is derived from an EMBL/GenBank/DDBJ whole genome shotgun (WGS) entry which is preliminary data.</text>
</comment>
<sequence length="114" mass="12202">MQPIGDGRIGGIAAGAVPVVAAVPAGAVELPAHDGPDQGERADEDGQDDGVLEHGGSHATTLPAGREPDEWQECPLASNYCQRHPGAMPKPGRNRVEDHRVEDRRVEDRRVEDR</sequence>
<name>A0ABN1TID2_9ACTN</name>
<reference evidence="2 3" key="1">
    <citation type="journal article" date="2019" name="Int. J. Syst. Evol. Microbiol.">
        <title>The Global Catalogue of Microorganisms (GCM) 10K type strain sequencing project: providing services to taxonomists for standard genome sequencing and annotation.</title>
        <authorList>
            <consortium name="The Broad Institute Genomics Platform"/>
            <consortium name="The Broad Institute Genome Sequencing Center for Infectious Disease"/>
            <person name="Wu L."/>
            <person name="Ma J."/>
        </authorList>
    </citation>
    <scope>NUCLEOTIDE SEQUENCE [LARGE SCALE GENOMIC DNA]</scope>
    <source>
        <strain evidence="2 3">JCM 13002</strain>
    </source>
</reference>
<gene>
    <name evidence="2" type="ORF">GCM10009663_34020</name>
</gene>
<proteinExistence type="predicted"/>
<evidence type="ECO:0000313" key="2">
    <source>
        <dbReference type="EMBL" id="GAA1087552.1"/>
    </source>
</evidence>
<evidence type="ECO:0000256" key="1">
    <source>
        <dbReference type="SAM" id="MobiDB-lite"/>
    </source>
</evidence>
<dbReference type="Proteomes" id="UP001499987">
    <property type="component" value="Unassembled WGS sequence"/>
</dbReference>
<evidence type="ECO:0000313" key="3">
    <source>
        <dbReference type="Proteomes" id="UP001499987"/>
    </source>
</evidence>
<organism evidence="2 3">
    <name type="scientific">Kitasatospora arboriphila</name>
    <dbReference type="NCBI Taxonomy" id="258052"/>
    <lineage>
        <taxon>Bacteria</taxon>
        <taxon>Bacillati</taxon>
        <taxon>Actinomycetota</taxon>
        <taxon>Actinomycetes</taxon>
        <taxon>Kitasatosporales</taxon>
        <taxon>Streptomycetaceae</taxon>
        <taxon>Kitasatospora</taxon>
    </lineage>
</organism>
<feature type="compositionally biased region" description="Basic and acidic residues" evidence="1">
    <location>
        <begin position="31"/>
        <end position="41"/>
    </location>
</feature>
<protein>
    <submittedName>
        <fullName evidence="2">Uncharacterized protein</fullName>
    </submittedName>
</protein>
<feature type="compositionally biased region" description="Basic and acidic residues" evidence="1">
    <location>
        <begin position="94"/>
        <end position="114"/>
    </location>
</feature>